<accession>A0A8S1H6C5</accession>
<dbReference type="GO" id="GO:0008080">
    <property type="term" value="F:N-acetyltransferase activity"/>
    <property type="evidence" value="ECO:0007669"/>
    <property type="project" value="TreeGrafter"/>
</dbReference>
<dbReference type="OrthoDB" id="10531242at2759"/>
<name>A0A8S1H6C5_9PELO</name>
<keyword evidence="2" id="KW-1185">Reference proteome</keyword>
<gene>
    <name evidence="1" type="ORF">CAUJ_LOCUS6712</name>
</gene>
<dbReference type="PANTHER" id="PTHR20905:SF1">
    <property type="entry name" value="AT07410P-RELATED"/>
    <property type="match status" value="1"/>
</dbReference>
<evidence type="ECO:0000313" key="2">
    <source>
        <dbReference type="Proteomes" id="UP000835052"/>
    </source>
</evidence>
<dbReference type="Gene3D" id="3.40.630.30">
    <property type="match status" value="1"/>
</dbReference>
<dbReference type="Proteomes" id="UP000835052">
    <property type="component" value="Unassembled WGS sequence"/>
</dbReference>
<dbReference type="AlphaFoldDB" id="A0A8S1H6C5"/>
<dbReference type="EMBL" id="CAJGYM010000017">
    <property type="protein sequence ID" value="CAD6190793.1"/>
    <property type="molecule type" value="Genomic_DNA"/>
</dbReference>
<sequence length="281" mass="31761">MLKTSIDKFSQKKKKLTLNCSFLASESPKVLFKLTRMSLRLTNRIFSSPGKRFFSEPNRSSANKADVVYRAAKTLDRAQLLRLAKSHIAEDMHFQGLGCSVDDSTPLLEYWIRSALRFRYSFVALEAKSNQLVGCSLMTVRNRDPNVDSLRVLGPVPVCGISPVAKIIEHSRRKFFDENPSVYRVIEAELIVEDKDYTGIGVKTTMLNEQFSRLKKLVKQGENIDGMIAVVTGIESKNTLEALGYKAIYEAPESLYRRADGTTWTSKDPNLKFATTMFLKL</sequence>
<evidence type="ECO:0008006" key="3">
    <source>
        <dbReference type="Google" id="ProtNLM"/>
    </source>
</evidence>
<evidence type="ECO:0000313" key="1">
    <source>
        <dbReference type="EMBL" id="CAD6190793.1"/>
    </source>
</evidence>
<reference evidence="1" key="1">
    <citation type="submission" date="2020-10" db="EMBL/GenBank/DDBJ databases">
        <authorList>
            <person name="Kikuchi T."/>
        </authorList>
    </citation>
    <scope>NUCLEOTIDE SEQUENCE</scope>
    <source>
        <strain evidence="1">NKZ352</strain>
    </source>
</reference>
<comment type="caution">
    <text evidence="1">The sequence shown here is derived from an EMBL/GenBank/DDBJ whole genome shotgun (WGS) entry which is preliminary data.</text>
</comment>
<dbReference type="PANTHER" id="PTHR20905">
    <property type="entry name" value="N-ACETYLTRANSFERASE-RELATED"/>
    <property type="match status" value="1"/>
</dbReference>
<organism evidence="1 2">
    <name type="scientific">Caenorhabditis auriculariae</name>
    <dbReference type="NCBI Taxonomy" id="2777116"/>
    <lineage>
        <taxon>Eukaryota</taxon>
        <taxon>Metazoa</taxon>
        <taxon>Ecdysozoa</taxon>
        <taxon>Nematoda</taxon>
        <taxon>Chromadorea</taxon>
        <taxon>Rhabditida</taxon>
        <taxon>Rhabditina</taxon>
        <taxon>Rhabditomorpha</taxon>
        <taxon>Rhabditoidea</taxon>
        <taxon>Rhabditidae</taxon>
        <taxon>Peloderinae</taxon>
        <taxon>Caenorhabditis</taxon>
    </lineage>
</organism>
<protein>
    <recommendedName>
        <fullName evidence="3">N-acetyltransferase domain-containing protein</fullName>
    </recommendedName>
</protein>
<proteinExistence type="predicted"/>